<dbReference type="CDD" id="cd06782">
    <property type="entry name" value="cpPDZ_CPP-like"/>
    <property type="match status" value="1"/>
</dbReference>
<dbReference type="PANTHER" id="PTHR32060">
    <property type="entry name" value="TAIL-SPECIFIC PROTEASE"/>
    <property type="match status" value="1"/>
</dbReference>
<dbReference type="SMART" id="SM00245">
    <property type="entry name" value="TSPc"/>
    <property type="match status" value="1"/>
</dbReference>
<dbReference type="PANTHER" id="PTHR32060:SF30">
    <property type="entry name" value="CARBOXY-TERMINAL PROCESSING PROTEASE CTPA"/>
    <property type="match status" value="1"/>
</dbReference>
<dbReference type="GO" id="GO:0030288">
    <property type="term" value="C:outer membrane-bounded periplasmic space"/>
    <property type="evidence" value="ECO:0007669"/>
    <property type="project" value="TreeGrafter"/>
</dbReference>
<dbReference type="Gene3D" id="3.90.226.10">
    <property type="entry name" value="2-enoyl-CoA Hydratase, Chain A, domain 1"/>
    <property type="match status" value="1"/>
</dbReference>
<organism evidence="7 8">
    <name type="scientific">candidate division WOR-1 bacterium RIFOXYB2_FULL_37_13</name>
    <dbReference type="NCBI Taxonomy" id="1802579"/>
    <lineage>
        <taxon>Bacteria</taxon>
        <taxon>Bacillati</taxon>
        <taxon>Saganbacteria</taxon>
    </lineage>
</organism>
<dbReference type="NCBIfam" id="TIGR00225">
    <property type="entry name" value="prc"/>
    <property type="match status" value="1"/>
</dbReference>
<evidence type="ECO:0000313" key="8">
    <source>
        <dbReference type="Proteomes" id="UP000178417"/>
    </source>
</evidence>
<dbReference type="SMART" id="SM00228">
    <property type="entry name" value="PDZ"/>
    <property type="match status" value="1"/>
</dbReference>
<evidence type="ECO:0000256" key="1">
    <source>
        <dbReference type="ARBA" id="ARBA00009179"/>
    </source>
</evidence>
<dbReference type="InterPro" id="IPR001478">
    <property type="entry name" value="PDZ"/>
</dbReference>
<keyword evidence="3 5" id="KW-0378">Hydrolase</keyword>
<dbReference type="InterPro" id="IPR036034">
    <property type="entry name" value="PDZ_sf"/>
</dbReference>
<dbReference type="GO" id="GO:0008236">
    <property type="term" value="F:serine-type peptidase activity"/>
    <property type="evidence" value="ECO:0007669"/>
    <property type="project" value="UniProtKB-KW"/>
</dbReference>
<dbReference type="AlphaFoldDB" id="A0A1F4SSS7"/>
<dbReference type="InterPro" id="IPR055210">
    <property type="entry name" value="CtpA/B_N"/>
</dbReference>
<dbReference type="EMBL" id="MEUB01000017">
    <property type="protein sequence ID" value="OGC23492.1"/>
    <property type="molecule type" value="Genomic_DNA"/>
</dbReference>
<evidence type="ECO:0000313" key="7">
    <source>
        <dbReference type="EMBL" id="OGC23492.1"/>
    </source>
</evidence>
<keyword evidence="2 5" id="KW-0645">Protease</keyword>
<evidence type="ECO:0000256" key="4">
    <source>
        <dbReference type="ARBA" id="ARBA00022825"/>
    </source>
</evidence>
<dbReference type="Gene3D" id="2.30.42.10">
    <property type="match status" value="1"/>
</dbReference>
<sequence length="390" mass="42954">MHRFKKFFAGCLLATFVFSAGFFYGKSRATEDLEARLEVFLEVLSLVKNQYVEKKLDNSKLVYGAIRGMLGGLDDPYSRFLEPKAYSEMQIRMQGSYSGIGIYIGMKDNQLIVISPIIGTPAYKEGIKSKDLIMKIDDKPTKDMALEEAVSHIRGRQGTKVKLAIMRSTFKELKDFIITRDKIVIKSTEYKMLPDSIAYIKFNTFEKQGAPAEFKKAILKAEKEKAAGLILDLRGNGGGLLSNAIEIGSMFIRSGAIVQTVDREGMREVQYSTGDITWQGPLVVLIDESSASASEILAGALQDNKIAKIVGTRSFGKASVQCVKVLQDNSAVLLTIAKYLTPSGKDISKKGIIPDVEIKLPTEEAAVKNIEDSGIDIQLNKAVEVLKSLL</sequence>
<dbReference type="InterPro" id="IPR029045">
    <property type="entry name" value="ClpP/crotonase-like_dom_sf"/>
</dbReference>
<dbReference type="STRING" id="1802579.A2310_02695"/>
<dbReference type="GO" id="GO:0007165">
    <property type="term" value="P:signal transduction"/>
    <property type="evidence" value="ECO:0007669"/>
    <property type="project" value="TreeGrafter"/>
</dbReference>
<dbReference type="PROSITE" id="PS50106">
    <property type="entry name" value="PDZ"/>
    <property type="match status" value="1"/>
</dbReference>
<keyword evidence="4 5" id="KW-0720">Serine protease</keyword>
<evidence type="ECO:0000256" key="5">
    <source>
        <dbReference type="RuleBase" id="RU004404"/>
    </source>
</evidence>
<comment type="caution">
    <text evidence="7">The sequence shown here is derived from an EMBL/GenBank/DDBJ whole genome shotgun (WGS) entry which is preliminary data.</text>
</comment>
<dbReference type="Gene3D" id="3.30.750.44">
    <property type="match status" value="1"/>
</dbReference>
<dbReference type="GO" id="GO:0004175">
    <property type="term" value="F:endopeptidase activity"/>
    <property type="evidence" value="ECO:0007669"/>
    <property type="project" value="TreeGrafter"/>
</dbReference>
<protein>
    <recommendedName>
        <fullName evidence="6">PDZ domain-containing protein</fullName>
    </recommendedName>
</protein>
<feature type="domain" description="PDZ" evidence="6">
    <location>
        <begin position="90"/>
        <end position="154"/>
    </location>
</feature>
<dbReference type="Pfam" id="PF00595">
    <property type="entry name" value="PDZ"/>
    <property type="match status" value="1"/>
</dbReference>
<gene>
    <name evidence="7" type="ORF">A2310_02695</name>
</gene>
<dbReference type="Proteomes" id="UP000178417">
    <property type="component" value="Unassembled WGS sequence"/>
</dbReference>
<dbReference type="CDD" id="cd07560">
    <property type="entry name" value="Peptidase_S41_CPP"/>
    <property type="match status" value="1"/>
</dbReference>
<dbReference type="InterPro" id="IPR005151">
    <property type="entry name" value="Tail-specific_protease"/>
</dbReference>
<dbReference type="Pfam" id="PF22694">
    <property type="entry name" value="CtpB_N-like"/>
    <property type="match status" value="1"/>
</dbReference>
<reference evidence="7 8" key="1">
    <citation type="journal article" date="2016" name="Nat. Commun.">
        <title>Thousands of microbial genomes shed light on interconnected biogeochemical processes in an aquifer system.</title>
        <authorList>
            <person name="Anantharaman K."/>
            <person name="Brown C.T."/>
            <person name="Hug L.A."/>
            <person name="Sharon I."/>
            <person name="Castelle C.J."/>
            <person name="Probst A.J."/>
            <person name="Thomas B.C."/>
            <person name="Singh A."/>
            <person name="Wilkins M.J."/>
            <person name="Karaoz U."/>
            <person name="Brodie E.L."/>
            <person name="Williams K.H."/>
            <person name="Hubbard S.S."/>
            <person name="Banfield J.F."/>
        </authorList>
    </citation>
    <scope>NUCLEOTIDE SEQUENCE [LARGE SCALE GENOMIC DNA]</scope>
</reference>
<dbReference type="Pfam" id="PF03572">
    <property type="entry name" value="Peptidase_S41"/>
    <property type="match status" value="1"/>
</dbReference>
<dbReference type="InterPro" id="IPR004447">
    <property type="entry name" value="Peptidase_S41A"/>
</dbReference>
<dbReference type="SUPFAM" id="SSF50156">
    <property type="entry name" value="PDZ domain-like"/>
    <property type="match status" value="1"/>
</dbReference>
<comment type="similarity">
    <text evidence="1 5">Belongs to the peptidase S41A family.</text>
</comment>
<proteinExistence type="inferred from homology"/>
<accession>A0A1F4SSS7</accession>
<evidence type="ECO:0000259" key="6">
    <source>
        <dbReference type="PROSITE" id="PS50106"/>
    </source>
</evidence>
<evidence type="ECO:0000256" key="3">
    <source>
        <dbReference type="ARBA" id="ARBA00022801"/>
    </source>
</evidence>
<dbReference type="FunFam" id="2.30.42.10:FF:000063">
    <property type="entry name" value="Peptidase, S41 family"/>
    <property type="match status" value="1"/>
</dbReference>
<dbReference type="GO" id="GO:0006508">
    <property type="term" value="P:proteolysis"/>
    <property type="evidence" value="ECO:0007669"/>
    <property type="project" value="UniProtKB-KW"/>
</dbReference>
<evidence type="ECO:0000256" key="2">
    <source>
        <dbReference type="ARBA" id="ARBA00022670"/>
    </source>
</evidence>
<name>A0A1F4SSS7_UNCSA</name>
<dbReference type="SUPFAM" id="SSF52096">
    <property type="entry name" value="ClpP/crotonase"/>
    <property type="match status" value="1"/>
</dbReference>